<name>A0A0B7B8T0_9EUPU</name>
<organism evidence="1">
    <name type="scientific">Arion vulgaris</name>
    <dbReference type="NCBI Taxonomy" id="1028688"/>
    <lineage>
        <taxon>Eukaryota</taxon>
        <taxon>Metazoa</taxon>
        <taxon>Spiralia</taxon>
        <taxon>Lophotrochozoa</taxon>
        <taxon>Mollusca</taxon>
        <taxon>Gastropoda</taxon>
        <taxon>Heterobranchia</taxon>
        <taxon>Euthyneura</taxon>
        <taxon>Panpulmonata</taxon>
        <taxon>Eupulmonata</taxon>
        <taxon>Stylommatophora</taxon>
        <taxon>Helicina</taxon>
        <taxon>Arionoidea</taxon>
        <taxon>Arionidae</taxon>
        <taxon>Arion</taxon>
    </lineage>
</organism>
<accession>A0A0B7B8T0</accession>
<dbReference type="AlphaFoldDB" id="A0A0B7B8T0"/>
<gene>
    <name evidence="1" type="primary">ORF170860</name>
</gene>
<reference evidence="1" key="1">
    <citation type="submission" date="2014-12" db="EMBL/GenBank/DDBJ databases">
        <title>Insight into the proteome of Arion vulgaris.</title>
        <authorList>
            <person name="Aradska J."/>
            <person name="Bulat T."/>
            <person name="Smidak R."/>
            <person name="Sarate P."/>
            <person name="Gangsoo J."/>
            <person name="Sialana F."/>
            <person name="Bilban M."/>
            <person name="Lubec G."/>
        </authorList>
    </citation>
    <scope>NUCLEOTIDE SEQUENCE</scope>
    <source>
        <tissue evidence="1">Skin</tissue>
    </source>
</reference>
<sequence length="65" mass="7638">MNFAWAAAFLPALLDIEQQSNTEIRYLQENIWIAPRGSKPSTFRMRREHLTSLPQRPSLQFSFQT</sequence>
<proteinExistence type="predicted"/>
<dbReference type="EMBL" id="HACG01042548">
    <property type="protein sequence ID" value="CEK89413.1"/>
    <property type="molecule type" value="Transcribed_RNA"/>
</dbReference>
<protein>
    <submittedName>
        <fullName evidence="1">Uncharacterized protein</fullName>
    </submittedName>
</protein>
<evidence type="ECO:0000313" key="1">
    <source>
        <dbReference type="EMBL" id="CEK89413.1"/>
    </source>
</evidence>